<keyword evidence="1" id="KW-0472">Membrane</keyword>
<feature type="transmembrane region" description="Helical" evidence="1">
    <location>
        <begin position="52"/>
        <end position="71"/>
    </location>
</feature>
<dbReference type="EMBL" id="FLUQ01000001">
    <property type="protein sequence ID" value="SBV94162.1"/>
    <property type="molecule type" value="Genomic_DNA"/>
</dbReference>
<sequence length="136" mass="14880">MFNTKTDCNRIPAAVSIFRMVHGLLFLYAAAILGITFFLHASATSGMTPERFFAVAVAAPMLVGSFAFWLATTVRVLFVPGIFFCSLLALVLACMPIMMNVFFPAHLVLFGLAAVYGVSCIILAQYFFAQPVVKRK</sequence>
<name>A0A212J3X3_9DELT</name>
<proteinExistence type="predicted"/>
<accession>A0A212J3X3</accession>
<protein>
    <submittedName>
        <fullName evidence="2">Uncharacterized protein</fullName>
    </submittedName>
</protein>
<keyword evidence="1" id="KW-1133">Transmembrane helix</keyword>
<reference evidence="2" key="1">
    <citation type="submission" date="2016-04" db="EMBL/GenBank/DDBJ databases">
        <authorList>
            <person name="Evans L.H."/>
            <person name="Alamgir A."/>
            <person name="Owens N."/>
            <person name="Weber N.D."/>
            <person name="Virtaneva K."/>
            <person name="Barbian K."/>
            <person name="Babar A."/>
            <person name="Rosenke K."/>
        </authorList>
    </citation>
    <scope>NUCLEOTIDE SEQUENCE</scope>
    <source>
        <strain evidence="2">86</strain>
    </source>
</reference>
<feature type="transmembrane region" description="Helical" evidence="1">
    <location>
        <begin position="77"/>
        <end position="95"/>
    </location>
</feature>
<gene>
    <name evidence="2" type="ORF">KL86DPRO_10653</name>
</gene>
<dbReference type="AlphaFoldDB" id="A0A212J3X3"/>
<feature type="transmembrane region" description="Helical" evidence="1">
    <location>
        <begin position="107"/>
        <end position="128"/>
    </location>
</feature>
<keyword evidence="1" id="KW-0812">Transmembrane</keyword>
<evidence type="ECO:0000313" key="2">
    <source>
        <dbReference type="EMBL" id="SBV94162.1"/>
    </source>
</evidence>
<feature type="transmembrane region" description="Helical" evidence="1">
    <location>
        <begin position="20"/>
        <end position="40"/>
    </location>
</feature>
<evidence type="ECO:0000256" key="1">
    <source>
        <dbReference type="SAM" id="Phobius"/>
    </source>
</evidence>
<organism evidence="2">
    <name type="scientific">uncultured delta proteobacterium</name>
    <dbReference type="NCBI Taxonomy" id="34034"/>
    <lineage>
        <taxon>Bacteria</taxon>
        <taxon>Deltaproteobacteria</taxon>
        <taxon>environmental samples</taxon>
    </lineage>
</organism>